<organism evidence="8 10">
    <name type="scientific">Saliniramus fredricksonii</name>
    <dbReference type="NCBI Taxonomy" id="1653334"/>
    <lineage>
        <taxon>Bacteria</taxon>
        <taxon>Pseudomonadati</taxon>
        <taxon>Pseudomonadota</taxon>
        <taxon>Alphaproteobacteria</taxon>
        <taxon>Hyphomicrobiales</taxon>
        <taxon>Salinarimonadaceae</taxon>
        <taxon>Saliniramus</taxon>
    </lineage>
</organism>
<dbReference type="Pfam" id="PF04542">
    <property type="entry name" value="Sigma70_r2"/>
    <property type="match status" value="1"/>
</dbReference>
<evidence type="ECO:0000256" key="2">
    <source>
        <dbReference type="ARBA" id="ARBA00023015"/>
    </source>
</evidence>
<dbReference type="PANTHER" id="PTHR43133">
    <property type="entry name" value="RNA POLYMERASE ECF-TYPE SIGMA FACTO"/>
    <property type="match status" value="1"/>
</dbReference>
<comment type="caution">
    <text evidence="8">The sequence shown here is derived from an EMBL/GenBank/DDBJ whole genome shotgun (WGS) entry which is preliminary data.</text>
</comment>
<reference evidence="9 11" key="2">
    <citation type="submission" date="2016-08" db="EMBL/GenBank/DDBJ databases">
        <authorList>
            <person name="Varghese N."/>
            <person name="Submissions Spin"/>
        </authorList>
    </citation>
    <scope>NUCLEOTIDE SEQUENCE [LARGE SCALE GENOMIC DNA]</scope>
    <source>
        <strain evidence="9 11">HL-109</strain>
    </source>
</reference>
<name>A0A0P7Y110_9HYPH</name>
<dbReference type="InterPro" id="IPR013249">
    <property type="entry name" value="RNA_pol_sigma70_r4_t2"/>
</dbReference>
<evidence type="ECO:0000256" key="5">
    <source>
        <dbReference type="SAM" id="MobiDB-lite"/>
    </source>
</evidence>
<dbReference type="InterPro" id="IPR014284">
    <property type="entry name" value="RNA_pol_sigma-70_dom"/>
</dbReference>
<dbReference type="GO" id="GO:0003677">
    <property type="term" value="F:DNA binding"/>
    <property type="evidence" value="ECO:0007669"/>
    <property type="project" value="InterPro"/>
</dbReference>
<dbReference type="InterPro" id="IPR039425">
    <property type="entry name" value="RNA_pol_sigma-70-like"/>
</dbReference>
<dbReference type="Gene3D" id="1.10.1740.10">
    <property type="match status" value="1"/>
</dbReference>
<dbReference type="PATRIC" id="fig|1653334.4.peg.163"/>
<dbReference type="SUPFAM" id="SSF88946">
    <property type="entry name" value="Sigma2 domain of RNA polymerase sigma factors"/>
    <property type="match status" value="1"/>
</dbReference>
<dbReference type="InterPro" id="IPR007627">
    <property type="entry name" value="RNA_pol_sigma70_r2"/>
</dbReference>
<dbReference type="InterPro" id="IPR013324">
    <property type="entry name" value="RNA_pol_sigma_r3/r4-like"/>
</dbReference>
<dbReference type="RefSeq" id="WP_083204448.1">
    <property type="nucleotide sequence ID" value="NZ_FMBM01000002.1"/>
</dbReference>
<keyword evidence="4" id="KW-0804">Transcription</keyword>
<sequence length="201" mass="22843">MQDTRSRDIADGQEQNLARNAKSDAPATMDAEQKRRLAHRIAAEMPGLRRYARRLERNPEEAEDLLQDALERALRKSHGWRGGSLAAWLRRITFTVFVNRRARPQREEADIEIDGVLETASPPRQEERLACRDIADAIDALPREQRLALSLAMRPESSYEDNAQAAGMPVGTFRSRLSRAREKLRETLTAPHSPAADWHIT</sequence>
<evidence type="ECO:0000313" key="8">
    <source>
        <dbReference type="EMBL" id="KPQ10004.1"/>
    </source>
</evidence>
<dbReference type="PANTHER" id="PTHR43133:SF25">
    <property type="entry name" value="RNA POLYMERASE SIGMA FACTOR RFAY-RELATED"/>
    <property type="match status" value="1"/>
</dbReference>
<feature type="compositionally biased region" description="Basic and acidic residues" evidence="5">
    <location>
        <begin position="1"/>
        <end position="10"/>
    </location>
</feature>
<dbReference type="EMBL" id="FMBM01000002">
    <property type="protein sequence ID" value="SCC80805.1"/>
    <property type="molecule type" value="Genomic_DNA"/>
</dbReference>
<evidence type="ECO:0000313" key="10">
    <source>
        <dbReference type="Proteomes" id="UP000050497"/>
    </source>
</evidence>
<protein>
    <submittedName>
        <fullName evidence="8">ECF subfamily RNA polymerase sigma-70 factor</fullName>
    </submittedName>
    <submittedName>
        <fullName evidence="9">RNA polymerase sigma-70 factor, ECF subfamily</fullName>
    </submittedName>
</protein>
<dbReference type="CDD" id="cd06171">
    <property type="entry name" value="Sigma70_r4"/>
    <property type="match status" value="1"/>
</dbReference>
<dbReference type="GO" id="GO:0016987">
    <property type="term" value="F:sigma factor activity"/>
    <property type="evidence" value="ECO:0007669"/>
    <property type="project" value="UniProtKB-KW"/>
</dbReference>
<dbReference type="EMBL" id="LJSX01000020">
    <property type="protein sequence ID" value="KPQ10004.1"/>
    <property type="molecule type" value="Genomic_DNA"/>
</dbReference>
<dbReference type="Proteomes" id="UP000182800">
    <property type="component" value="Unassembled WGS sequence"/>
</dbReference>
<dbReference type="OrthoDB" id="9797134at2"/>
<dbReference type="GO" id="GO:0006352">
    <property type="term" value="P:DNA-templated transcription initiation"/>
    <property type="evidence" value="ECO:0007669"/>
    <property type="project" value="InterPro"/>
</dbReference>
<feature type="domain" description="RNA polymerase sigma-70 region 2" evidence="6">
    <location>
        <begin position="43"/>
        <end position="103"/>
    </location>
</feature>
<evidence type="ECO:0000313" key="9">
    <source>
        <dbReference type="EMBL" id="SCC80805.1"/>
    </source>
</evidence>
<evidence type="ECO:0000256" key="1">
    <source>
        <dbReference type="ARBA" id="ARBA00010641"/>
    </source>
</evidence>
<dbReference type="SUPFAM" id="SSF88659">
    <property type="entry name" value="Sigma3 and sigma4 domains of RNA polymerase sigma factors"/>
    <property type="match status" value="1"/>
</dbReference>
<comment type="similarity">
    <text evidence="1">Belongs to the sigma-70 factor family. ECF subfamily.</text>
</comment>
<dbReference type="Gene3D" id="1.10.10.10">
    <property type="entry name" value="Winged helix-like DNA-binding domain superfamily/Winged helix DNA-binding domain"/>
    <property type="match status" value="1"/>
</dbReference>
<dbReference type="InterPro" id="IPR036388">
    <property type="entry name" value="WH-like_DNA-bd_sf"/>
</dbReference>
<dbReference type="STRING" id="1653334.GA0071312_1733"/>
<evidence type="ECO:0000259" key="7">
    <source>
        <dbReference type="Pfam" id="PF08281"/>
    </source>
</evidence>
<dbReference type="Pfam" id="PF08281">
    <property type="entry name" value="Sigma70_r4_2"/>
    <property type="match status" value="1"/>
</dbReference>
<evidence type="ECO:0000256" key="4">
    <source>
        <dbReference type="ARBA" id="ARBA00023163"/>
    </source>
</evidence>
<feature type="region of interest" description="Disordered" evidence="5">
    <location>
        <begin position="1"/>
        <end position="34"/>
    </location>
</feature>
<evidence type="ECO:0000256" key="3">
    <source>
        <dbReference type="ARBA" id="ARBA00023082"/>
    </source>
</evidence>
<keyword evidence="2" id="KW-0805">Transcription regulation</keyword>
<gene>
    <name evidence="9" type="ORF">GA0071312_1733</name>
    <name evidence="8" type="ORF">HLUCCO17_12925</name>
</gene>
<dbReference type="Proteomes" id="UP000050497">
    <property type="component" value="Unassembled WGS sequence"/>
</dbReference>
<keyword evidence="11" id="KW-1185">Reference proteome</keyword>
<proteinExistence type="inferred from homology"/>
<accession>A0A0P7Y110</accession>
<dbReference type="InterPro" id="IPR013325">
    <property type="entry name" value="RNA_pol_sigma_r2"/>
</dbReference>
<evidence type="ECO:0000313" key="11">
    <source>
        <dbReference type="Proteomes" id="UP000182800"/>
    </source>
</evidence>
<keyword evidence="3" id="KW-0731">Sigma factor</keyword>
<dbReference type="NCBIfam" id="TIGR02937">
    <property type="entry name" value="sigma70-ECF"/>
    <property type="match status" value="1"/>
</dbReference>
<dbReference type="AlphaFoldDB" id="A0A0P7Y110"/>
<feature type="domain" description="RNA polymerase sigma factor 70 region 4 type 2" evidence="7">
    <location>
        <begin position="133"/>
        <end position="184"/>
    </location>
</feature>
<reference evidence="8 10" key="1">
    <citation type="submission" date="2015-09" db="EMBL/GenBank/DDBJ databases">
        <title>Identification and resolution of microdiversity through metagenomic sequencing of parallel consortia.</title>
        <authorList>
            <person name="Nelson W.C."/>
            <person name="Romine M.F."/>
            <person name="Lindemann S.R."/>
        </authorList>
    </citation>
    <scope>NUCLEOTIDE SEQUENCE [LARGE SCALE GENOMIC DNA]</scope>
    <source>
        <strain evidence="8">HL-109</strain>
    </source>
</reference>
<evidence type="ECO:0000259" key="6">
    <source>
        <dbReference type="Pfam" id="PF04542"/>
    </source>
</evidence>